<comment type="caution">
    <text evidence="2">The sequence shown here is derived from an EMBL/GenBank/DDBJ whole genome shotgun (WGS) entry which is preliminary data.</text>
</comment>
<evidence type="ECO:0000313" key="3">
    <source>
        <dbReference type="Proteomes" id="UP000035009"/>
    </source>
</evidence>
<keyword evidence="3" id="KW-1185">Reference proteome</keyword>
<dbReference type="EMBL" id="BAOP01000001">
    <property type="protein sequence ID" value="GAC77934.1"/>
    <property type="molecule type" value="Genomic_DNA"/>
</dbReference>
<proteinExistence type="predicted"/>
<dbReference type="Proteomes" id="UP000035009">
    <property type="component" value="Unassembled WGS sequence"/>
</dbReference>
<dbReference type="AlphaFoldDB" id="M3VCV2"/>
<gene>
    <name evidence="2" type="ORF">GM1_001_00590</name>
</gene>
<evidence type="ECO:0000313" key="2">
    <source>
        <dbReference type="EMBL" id="GAC77934.1"/>
    </source>
</evidence>
<feature type="signal peptide" evidence="1">
    <location>
        <begin position="1"/>
        <end position="18"/>
    </location>
</feature>
<evidence type="ECO:0008006" key="4">
    <source>
        <dbReference type="Google" id="ProtNLM"/>
    </source>
</evidence>
<accession>M3VCV2</accession>
<name>M3VCV2_GORML</name>
<feature type="chain" id="PRO_5038783140" description="DUF3060 domain-containing protein" evidence="1">
    <location>
        <begin position="19"/>
        <end position="184"/>
    </location>
</feature>
<dbReference type="RefSeq" id="WP_008375713.1">
    <property type="nucleotide sequence ID" value="NZ_BAOP01000001.1"/>
</dbReference>
<dbReference type="OrthoDB" id="10014647at2"/>
<dbReference type="PROSITE" id="PS51257">
    <property type="entry name" value="PROKAR_LIPOPROTEIN"/>
    <property type="match status" value="1"/>
</dbReference>
<reference evidence="2 3" key="1">
    <citation type="submission" date="2013-02" db="EMBL/GenBank/DDBJ databases">
        <title>Whole genome shotgun sequence of Gordonia malaquae NBRC 108250.</title>
        <authorList>
            <person name="Yoshida I."/>
            <person name="Hosoyama A."/>
            <person name="Tsuchikane K."/>
            <person name="Ando Y."/>
            <person name="Baba S."/>
            <person name="Ohji S."/>
            <person name="Hamada M."/>
            <person name="Tamura T."/>
            <person name="Yamazoe A."/>
            <person name="Yamazaki S."/>
            <person name="Fujita N."/>
        </authorList>
    </citation>
    <scope>NUCLEOTIDE SEQUENCE [LARGE SCALE GENOMIC DNA]</scope>
    <source>
        <strain evidence="2 3">NBRC 108250</strain>
    </source>
</reference>
<organism evidence="2 3">
    <name type="scientific">Gordonia malaquae NBRC 108250</name>
    <dbReference type="NCBI Taxonomy" id="1223542"/>
    <lineage>
        <taxon>Bacteria</taxon>
        <taxon>Bacillati</taxon>
        <taxon>Actinomycetota</taxon>
        <taxon>Actinomycetes</taxon>
        <taxon>Mycobacteriales</taxon>
        <taxon>Gordoniaceae</taxon>
        <taxon>Gordonia</taxon>
    </lineage>
</organism>
<evidence type="ECO:0000256" key="1">
    <source>
        <dbReference type="SAM" id="SignalP"/>
    </source>
</evidence>
<sequence length="184" mass="18705">MRRLVGAVALMTMILGTAACGRDDIAGQVKETDTVTVTETAAPTARQETPNTRADELCKARGRTEGDQACVLTGGTIDHDVAFDGQRVVKLVNVTVTGSAKIIASGPVTVVGSTVGGTLSIRSENTVTVRATTVRGSLEISSARTATLTRATVRGTLDCDAVDRATGGGNAIAGQTTGVCADIA</sequence>
<dbReference type="eggNOG" id="ENOG5030DSQ">
    <property type="taxonomic scope" value="Bacteria"/>
</dbReference>
<keyword evidence="1" id="KW-0732">Signal</keyword>
<protein>
    <recommendedName>
        <fullName evidence="4">DUF3060 domain-containing protein</fullName>
    </recommendedName>
</protein>